<dbReference type="InParanoid" id="A0A0P0W834"/>
<reference evidence="1 2" key="2">
    <citation type="journal article" date="2013" name="Plant Cell Physiol.">
        <title>Rice Annotation Project Database (RAP-DB): an integrative and interactive database for rice genomics.</title>
        <authorList>
            <person name="Sakai H."/>
            <person name="Lee S.S."/>
            <person name="Tanaka T."/>
            <person name="Numa H."/>
            <person name="Kim J."/>
            <person name="Kawahara Y."/>
            <person name="Wakimoto H."/>
            <person name="Yang C.C."/>
            <person name="Iwamoto M."/>
            <person name="Abe T."/>
            <person name="Yamada Y."/>
            <person name="Muto A."/>
            <person name="Inokuchi H."/>
            <person name="Ikemura T."/>
            <person name="Matsumoto T."/>
            <person name="Sasaki T."/>
            <person name="Itoh T."/>
        </authorList>
    </citation>
    <scope>NUCLEOTIDE SEQUENCE [LARGE SCALE GENOMIC DNA]</scope>
    <source>
        <strain evidence="2">cv. Nipponbare</strain>
    </source>
</reference>
<evidence type="ECO:0000313" key="1">
    <source>
        <dbReference type="EMBL" id="BAS88376.1"/>
    </source>
</evidence>
<dbReference type="AlphaFoldDB" id="A0A0P0W834"/>
<name>A0A0P0W834_ORYSJ</name>
<organism evidence="1 2">
    <name type="scientific">Oryza sativa subsp. japonica</name>
    <name type="common">Rice</name>
    <dbReference type="NCBI Taxonomy" id="39947"/>
    <lineage>
        <taxon>Eukaryota</taxon>
        <taxon>Viridiplantae</taxon>
        <taxon>Streptophyta</taxon>
        <taxon>Embryophyta</taxon>
        <taxon>Tracheophyta</taxon>
        <taxon>Spermatophyta</taxon>
        <taxon>Magnoliopsida</taxon>
        <taxon>Liliopsida</taxon>
        <taxon>Poales</taxon>
        <taxon>Poaceae</taxon>
        <taxon>BOP clade</taxon>
        <taxon>Oryzoideae</taxon>
        <taxon>Oryzeae</taxon>
        <taxon>Oryzinae</taxon>
        <taxon>Oryza</taxon>
        <taxon>Oryza sativa</taxon>
    </lineage>
</organism>
<gene>
    <name evidence="1" type="ordered locus">Os04g0282000</name>
    <name evidence="1" type="ORF">OSNPB_040282000</name>
</gene>
<dbReference type="Gramene" id="Os04t0282000-01">
    <property type="protein sequence ID" value="Os04t0282000-01"/>
    <property type="gene ID" value="Os04g0282000"/>
</dbReference>
<protein>
    <submittedName>
        <fullName evidence="1">Os04g0282000 protein</fullName>
    </submittedName>
</protein>
<keyword evidence="2" id="KW-1185">Reference proteome</keyword>
<reference evidence="2" key="1">
    <citation type="journal article" date="2005" name="Nature">
        <title>The map-based sequence of the rice genome.</title>
        <authorList>
            <consortium name="International rice genome sequencing project (IRGSP)"/>
            <person name="Matsumoto T."/>
            <person name="Wu J."/>
            <person name="Kanamori H."/>
            <person name="Katayose Y."/>
            <person name="Fujisawa M."/>
            <person name="Namiki N."/>
            <person name="Mizuno H."/>
            <person name="Yamamoto K."/>
            <person name="Antonio B.A."/>
            <person name="Baba T."/>
            <person name="Sakata K."/>
            <person name="Nagamura Y."/>
            <person name="Aoki H."/>
            <person name="Arikawa K."/>
            <person name="Arita K."/>
            <person name="Bito T."/>
            <person name="Chiden Y."/>
            <person name="Fujitsuka N."/>
            <person name="Fukunaka R."/>
            <person name="Hamada M."/>
            <person name="Harada C."/>
            <person name="Hayashi A."/>
            <person name="Hijishita S."/>
            <person name="Honda M."/>
            <person name="Hosokawa S."/>
            <person name="Ichikawa Y."/>
            <person name="Idonuma A."/>
            <person name="Iijima M."/>
            <person name="Ikeda M."/>
            <person name="Ikeno M."/>
            <person name="Ito K."/>
            <person name="Ito S."/>
            <person name="Ito T."/>
            <person name="Ito Y."/>
            <person name="Ito Y."/>
            <person name="Iwabuchi A."/>
            <person name="Kamiya K."/>
            <person name="Karasawa W."/>
            <person name="Kurita K."/>
            <person name="Katagiri S."/>
            <person name="Kikuta A."/>
            <person name="Kobayashi H."/>
            <person name="Kobayashi N."/>
            <person name="Machita K."/>
            <person name="Maehara T."/>
            <person name="Masukawa M."/>
            <person name="Mizubayashi T."/>
            <person name="Mukai Y."/>
            <person name="Nagasaki H."/>
            <person name="Nagata Y."/>
            <person name="Naito S."/>
            <person name="Nakashima M."/>
            <person name="Nakama Y."/>
            <person name="Nakamichi Y."/>
            <person name="Nakamura M."/>
            <person name="Meguro A."/>
            <person name="Negishi M."/>
            <person name="Ohta I."/>
            <person name="Ohta T."/>
            <person name="Okamoto M."/>
            <person name="Ono N."/>
            <person name="Saji S."/>
            <person name="Sakaguchi M."/>
            <person name="Sakai K."/>
            <person name="Shibata M."/>
            <person name="Shimokawa T."/>
            <person name="Song J."/>
            <person name="Takazaki Y."/>
            <person name="Terasawa K."/>
            <person name="Tsugane M."/>
            <person name="Tsuji K."/>
            <person name="Ueda S."/>
            <person name="Waki K."/>
            <person name="Yamagata H."/>
            <person name="Yamamoto M."/>
            <person name="Yamamoto S."/>
            <person name="Yamane H."/>
            <person name="Yoshiki S."/>
            <person name="Yoshihara R."/>
            <person name="Yukawa K."/>
            <person name="Zhong H."/>
            <person name="Yano M."/>
            <person name="Yuan Q."/>
            <person name="Ouyang S."/>
            <person name="Liu J."/>
            <person name="Jones K.M."/>
            <person name="Gansberger K."/>
            <person name="Moffat K."/>
            <person name="Hill J."/>
            <person name="Bera J."/>
            <person name="Fadrosh D."/>
            <person name="Jin S."/>
            <person name="Johri S."/>
            <person name="Kim M."/>
            <person name="Overton L."/>
            <person name="Reardon M."/>
            <person name="Tsitrin T."/>
            <person name="Vuong H."/>
            <person name="Weaver B."/>
            <person name="Ciecko A."/>
            <person name="Tallon L."/>
            <person name="Jackson J."/>
            <person name="Pai G."/>
            <person name="Aken S.V."/>
            <person name="Utterback T."/>
            <person name="Reidmuller S."/>
            <person name="Feldblyum T."/>
            <person name="Hsiao J."/>
            <person name="Zismann V."/>
            <person name="Iobst S."/>
            <person name="de Vazeille A.R."/>
            <person name="Buell C.R."/>
            <person name="Ying K."/>
            <person name="Li Y."/>
            <person name="Lu T."/>
            <person name="Huang Y."/>
            <person name="Zhao Q."/>
            <person name="Feng Q."/>
            <person name="Zhang L."/>
            <person name="Zhu J."/>
            <person name="Weng Q."/>
            <person name="Mu J."/>
            <person name="Lu Y."/>
            <person name="Fan D."/>
            <person name="Liu Y."/>
            <person name="Guan J."/>
            <person name="Zhang Y."/>
            <person name="Yu S."/>
            <person name="Liu X."/>
            <person name="Zhang Y."/>
            <person name="Hong G."/>
            <person name="Han B."/>
            <person name="Choisne N."/>
            <person name="Demange N."/>
            <person name="Orjeda G."/>
            <person name="Samain S."/>
            <person name="Cattolico L."/>
            <person name="Pelletier E."/>
            <person name="Couloux A."/>
            <person name="Segurens B."/>
            <person name="Wincker P."/>
            <person name="D'Hont A."/>
            <person name="Scarpelli C."/>
            <person name="Weissenbach J."/>
            <person name="Salanoubat M."/>
            <person name="Quetier F."/>
            <person name="Yu Y."/>
            <person name="Kim H.R."/>
            <person name="Rambo T."/>
            <person name="Currie J."/>
            <person name="Collura K."/>
            <person name="Luo M."/>
            <person name="Yang T."/>
            <person name="Ammiraju J.S.S."/>
            <person name="Engler F."/>
            <person name="Soderlund C."/>
            <person name="Wing R.A."/>
            <person name="Palmer L.E."/>
            <person name="de la Bastide M."/>
            <person name="Spiegel L."/>
            <person name="Nascimento L."/>
            <person name="Zutavern T."/>
            <person name="O'Shaughnessy A."/>
            <person name="Dike S."/>
            <person name="Dedhia N."/>
            <person name="Preston R."/>
            <person name="Balija V."/>
            <person name="McCombie W.R."/>
            <person name="Chow T."/>
            <person name="Chen H."/>
            <person name="Chung M."/>
            <person name="Chen C."/>
            <person name="Shaw J."/>
            <person name="Wu H."/>
            <person name="Hsiao K."/>
            <person name="Chao Y."/>
            <person name="Chu M."/>
            <person name="Cheng C."/>
            <person name="Hour A."/>
            <person name="Lee P."/>
            <person name="Lin S."/>
            <person name="Lin Y."/>
            <person name="Liou J."/>
            <person name="Liu S."/>
            <person name="Hsing Y."/>
            <person name="Raghuvanshi S."/>
            <person name="Mohanty A."/>
            <person name="Bharti A.K."/>
            <person name="Gaur A."/>
            <person name="Gupta V."/>
            <person name="Kumar D."/>
            <person name="Ravi V."/>
            <person name="Vij S."/>
            <person name="Kapur A."/>
            <person name="Khurana P."/>
            <person name="Khurana P."/>
            <person name="Khurana J.P."/>
            <person name="Tyagi A.K."/>
            <person name="Gaikwad K."/>
            <person name="Singh A."/>
            <person name="Dalal V."/>
            <person name="Srivastava S."/>
            <person name="Dixit A."/>
            <person name="Pal A.K."/>
            <person name="Ghazi I.A."/>
            <person name="Yadav M."/>
            <person name="Pandit A."/>
            <person name="Bhargava A."/>
            <person name="Sureshbabu K."/>
            <person name="Batra K."/>
            <person name="Sharma T.R."/>
            <person name="Mohapatra T."/>
            <person name="Singh N.K."/>
            <person name="Messing J."/>
            <person name="Nelson A.B."/>
            <person name="Fuks G."/>
            <person name="Kavchok S."/>
            <person name="Keizer G."/>
            <person name="Linton E."/>
            <person name="Llaca V."/>
            <person name="Song R."/>
            <person name="Tanyolac B."/>
            <person name="Young S."/>
            <person name="Ho-Il K."/>
            <person name="Hahn J.H."/>
            <person name="Sangsakoo G."/>
            <person name="Vanavichit A."/>
            <person name="de Mattos Luiz.A.T."/>
            <person name="Zimmer P.D."/>
            <person name="Malone G."/>
            <person name="Dellagostin O."/>
            <person name="de Oliveira A.C."/>
            <person name="Bevan M."/>
            <person name="Bancroft I."/>
            <person name="Minx P."/>
            <person name="Cordum H."/>
            <person name="Wilson R."/>
            <person name="Cheng Z."/>
            <person name="Jin W."/>
            <person name="Jiang J."/>
            <person name="Leong S.A."/>
            <person name="Iwama H."/>
            <person name="Gojobori T."/>
            <person name="Itoh T."/>
            <person name="Niimura Y."/>
            <person name="Fujii Y."/>
            <person name="Habara T."/>
            <person name="Sakai H."/>
            <person name="Sato Y."/>
            <person name="Wilson G."/>
            <person name="Kumar K."/>
            <person name="McCouch S."/>
            <person name="Juretic N."/>
            <person name="Hoen D."/>
            <person name="Wright S."/>
            <person name="Bruskiewich R."/>
            <person name="Bureau T."/>
            <person name="Miyao A."/>
            <person name="Hirochika H."/>
            <person name="Nishikawa T."/>
            <person name="Kadowaki K."/>
            <person name="Sugiura M."/>
            <person name="Burr B."/>
            <person name="Sasaki T."/>
        </authorList>
    </citation>
    <scope>NUCLEOTIDE SEQUENCE [LARGE SCALE GENOMIC DNA]</scope>
    <source>
        <strain evidence="2">cv. Nipponbare</strain>
    </source>
</reference>
<dbReference type="EMBL" id="AP014960">
    <property type="protein sequence ID" value="BAS88376.1"/>
    <property type="molecule type" value="Genomic_DNA"/>
</dbReference>
<sequence>ICKRFSCSTNMQLFMYKGFVFQFSLIGTPELKKWLWSAYVLPLLELVLP</sequence>
<reference evidence="1 2" key="3">
    <citation type="journal article" date="2013" name="Rice">
        <title>Improvement of the Oryza sativa Nipponbare reference genome using next generation sequence and optical map data.</title>
        <authorList>
            <person name="Kawahara Y."/>
            <person name="de la Bastide M."/>
            <person name="Hamilton J.P."/>
            <person name="Kanamori H."/>
            <person name="McCombie W.R."/>
            <person name="Ouyang S."/>
            <person name="Schwartz D.C."/>
            <person name="Tanaka T."/>
            <person name="Wu J."/>
            <person name="Zhou S."/>
            <person name="Childs K.L."/>
            <person name="Davidson R.M."/>
            <person name="Lin H."/>
            <person name="Quesada-Ocampo L."/>
            <person name="Vaillancourt B."/>
            <person name="Sakai H."/>
            <person name="Lee S.S."/>
            <person name="Kim J."/>
            <person name="Numa H."/>
            <person name="Itoh T."/>
            <person name="Buell C.R."/>
            <person name="Matsumoto T."/>
        </authorList>
    </citation>
    <scope>NUCLEOTIDE SEQUENCE [LARGE SCALE GENOMIC DNA]</scope>
    <source>
        <strain evidence="2">cv. Nipponbare</strain>
    </source>
</reference>
<dbReference type="PaxDb" id="39947-A0A0P0W834"/>
<dbReference type="Proteomes" id="UP000059680">
    <property type="component" value="Chromosome 4"/>
</dbReference>
<proteinExistence type="predicted"/>
<evidence type="ECO:0000313" key="2">
    <source>
        <dbReference type="Proteomes" id="UP000059680"/>
    </source>
</evidence>
<accession>A0A0P0W834</accession>
<feature type="non-terminal residue" evidence="1">
    <location>
        <position position="1"/>
    </location>
</feature>